<evidence type="ECO:0008006" key="4">
    <source>
        <dbReference type="Google" id="ProtNLM"/>
    </source>
</evidence>
<organism evidence="2 3">
    <name type="scientific">Lentzea indica</name>
    <dbReference type="NCBI Taxonomy" id="2604800"/>
    <lineage>
        <taxon>Bacteria</taxon>
        <taxon>Bacillati</taxon>
        <taxon>Actinomycetota</taxon>
        <taxon>Actinomycetes</taxon>
        <taxon>Pseudonocardiales</taxon>
        <taxon>Pseudonocardiaceae</taxon>
        <taxon>Lentzea</taxon>
    </lineage>
</organism>
<dbReference type="InterPro" id="IPR043128">
    <property type="entry name" value="Rev_trsase/Diguanyl_cyclase"/>
</dbReference>
<feature type="region of interest" description="Disordered" evidence="1">
    <location>
        <begin position="76"/>
        <end position="106"/>
    </location>
</feature>
<evidence type="ECO:0000313" key="2">
    <source>
        <dbReference type="EMBL" id="NKE63717.1"/>
    </source>
</evidence>
<dbReference type="EMBL" id="VSRL01000406">
    <property type="protein sequence ID" value="NKE63717.1"/>
    <property type="molecule type" value="Genomic_DNA"/>
</dbReference>
<dbReference type="Proteomes" id="UP001515943">
    <property type="component" value="Unassembled WGS sequence"/>
</dbReference>
<protein>
    <recommendedName>
        <fullName evidence="4">Diguanylate cyclase (GGDEF) domain-containing protein</fullName>
    </recommendedName>
</protein>
<feature type="compositionally biased region" description="Basic residues" evidence="1">
    <location>
        <begin position="89"/>
        <end position="106"/>
    </location>
</feature>
<comment type="caution">
    <text evidence="2">The sequence shown here is derived from an EMBL/GenBank/DDBJ whole genome shotgun (WGS) entry which is preliminary data.</text>
</comment>
<accession>A0ABX1FYG4</accession>
<evidence type="ECO:0000313" key="3">
    <source>
        <dbReference type="Proteomes" id="UP001515943"/>
    </source>
</evidence>
<sequence length="106" mass="11430">MSTTNTILATTTAAATAGYLATSAYALHLFKRLHIDALTGLGNREALGILAHRAATRRPGAVGLLLLDIDNFKGREQPAAAQQAAEPSRKHRGSLPGHRWRHRQGR</sequence>
<proteinExistence type="predicted"/>
<reference evidence="2 3" key="1">
    <citation type="submission" date="2019-08" db="EMBL/GenBank/DDBJ databases">
        <title>Lentzea from Indian Himalayas.</title>
        <authorList>
            <person name="Mandal S."/>
            <person name="Mallick Gupta A."/>
            <person name="Maiti P.K."/>
            <person name="Sarkar J."/>
            <person name="Mandal S."/>
        </authorList>
    </citation>
    <scope>NUCLEOTIDE SEQUENCE [LARGE SCALE GENOMIC DNA]</scope>
    <source>
        <strain evidence="2 3">PSKA42</strain>
    </source>
</reference>
<evidence type="ECO:0000256" key="1">
    <source>
        <dbReference type="SAM" id="MobiDB-lite"/>
    </source>
</evidence>
<gene>
    <name evidence="2" type="ORF">FXN61_46200</name>
</gene>
<feature type="non-terminal residue" evidence="2">
    <location>
        <position position="106"/>
    </location>
</feature>
<dbReference type="Gene3D" id="3.30.70.270">
    <property type="match status" value="1"/>
</dbReference>
<keyword evidence="3" id="KW-1185">Reference proteome</keyword>
<name>A0ABX1FYG4_9PSEU</name>
<feature type="compositionally biased region" description="Low complexity" evidence="1">
    <location>
        <begin position="77"/>
        <end position="86"/>
    </location>
</feature>